<dbReference type="Pfam" id="PF00782">
    <property type="entry name" value="DSPc"/>
    <property type="match status" value="1"/>
</dbReference>
<evidence type="ECO:0000313" key="15">
    <source>
        <dbReference type="EMBL" id="CAI5709969.1"/>
    </source>
</evidence>
<dbReference type="GO" id="GO:0004721">
    <property type="term" value="F:phosphoprotein phosphatase activity"/>
    <property type="evidence" value="ECO:0007669"/>
    <property type="project" value="UniProtKB-KW"/>
</dbReference>
<comment type="catalytic activity">
    <reaction evidence="11">
        <text>1,2-dioctanoyl-sn-glycero-3-phospho-(1D-myo-inositol-5-phosphate) + H2O = 1,2-dioctanoyl-sn-glycero-3-phospho-(1D-myo-inositol) + phosphate</text>
        <dbReference type="Rhea" id="RHEA:42308"/>
        <dbReference type="ChEBI" id="CHEBI:15377"/>
        <dbReference type="ChEBI" id="CHEBI:43474"/>
        <dbReference type="ChEBI" id="CHEBI:65221"/>
        <dbReference type="ChEBI" id="CHEBI:78911"/>
    </reaction>
    <physiologicalReaction direction="left-to-right" evidence="11">
        <dbReference type="Rhea" id="RHEA:42309"/>
    </physiologicalReaction>
</comment>
<keyword evidence="3" id="KW-0444">Lipid biosynthesis</keyword>
<comment type="caution">
    <text evidence="15">The sequence shown here is derived from an EMBL/GenBank/DDBJ whole genome shotgun (WGS) entry which is preliminary data.</text>
</comment>
<evidence type="ECO:0000256" key="9">
    <source>
        <dbReference type="ARBA" id="ARBA00023264"/>
    </source>
</evidence>
<dbReference type="FunFam" id="3.90.190.10:FF:000060">
    <property type="entry name" value="Phosphatidylglycerophosphatase and protein-tyrosine phosphatase 1"/>
    <property type="match status" value="1"/>
</dbReference>
<keyword evidence="12" id="KW-1133">Transmembrane helix</keyword>
<organism evidence="15 16">
    <name type="scientific">Peronospora destructor</name>
    <dbReference type="NCBI Taxonomy" id="86335"/>
    <lineage>
        <taxon>Eukaryota</taxon>
        <taxon>Sar</taxon>
        <taxon>Stramenopiles</taxon>
        <taxon>Oomycota</taxon>
        <taxon>Peronosporomycetes</taxon>
        <taxon>Peronosporales</taxon>
        <taxon>Peronosporaceae</taxon>
        <taxon>Peronospora</taxon>
    </lineage>
</organism>
<dbReference type="InterPro" id="IPR020422">
    <property type="entry name" value="TYR_PHOSPHATASE_DUAL_dom"/>
</dbReference>
<evidence type="ECO:0000256" key="11">
    <source>
        <dbReference type="ARBA" id="ARBA00052780"/>
    </source>
</evidence>
<evidence type="ECO:0000256" key="6">
    <source>
        <dbReference type="ARBA" id="ARBA00023098"/>
    </source>
</evidence>
<evidence type="ECO:0000259" key="14">
    <source>
        <dbReference type="PROSITE" id="PS50056"/>
    </source>
</evidence>
<protein>
    <recommendedName>
        <fullName evidence="17">Tyrosine specific protein phosphatases domain-containing protein</fullName>
    </recommendedName>
</protein>
<keyword evidence="5" id="KW-0904">Protein phosphatase</keyword>
<evidence type="ECO:0000256" key="10">
    <source>
        <dbReference type="ARBA" id="ARBA00025707"/>
    </source>
</evidence>
<evidence type="ECO:0000256" key="5">
    <source>
        <dbReference type="ARBA" id="ARBA00022912"/>
    </source>
</evidence>
<keyword evidence="12" id="KW-0812">Transmembrane</keyword>
<keyword evidence="16" id="KW-1185">Reference proteome</keyword>
<comment type="subcellular location">
    <subcellularLocation>
        <location evidence="1">Membrane</location>
    </subcellularLocation>
</comment>
<dbReference type="Proteomes" id="UP001162029">
    <property type="component" value="Unassembled WGS sequence"/>
</dbReference>
<evidence type="ECO:0000256" key="3">
    <source>
        <dbReference type="ARBA" id="ARBA00022516"/>
    </source>
</evidence>
<dbReference type="InterPro" id="IPR000387">
    <property type="entry name" value="Tyr_Pase_dom"/>
</dbReference>
<comment type="pathway">
    <text evidence="2">Lipid metabolism.</text>
</comment>
<proteinExistence type="predicted"/>
<dbReference type="GO" id="GO:0005737">
    <property type="term" value="C:cytoplasm"/>
    <property type="evidence" value="ECO:0007669"/>
    <property type="project" value="UniProtKB-ARBA"/>
</dbReference>
<dbReference type="PANTHER" id="PTHR46274:SF6">
    <property type="entry name" value="TYR_PHOSPHATASE_2 DOMAIN-CONTAINING PROTEIN"/>
    <property type="match status" value="1"/>
</dbReference>
<keyword evidence="9" id="KW-1208">Phospholipid metabolism</keyword>
<dbReference type="AlphaFoldDB" id="A0AAV0T1E3"/>
<dbReference type="PROSITE" id="PS00383">
    <property type="entry name" value="TYR_PHOSPHATASE_1"/>
    <property type="match status" value="1"/>
</dbReference>
<keyword evidence="7 12" id="KW-0472">Membrane</keyword>
<feature type="domain" description="Tyrosine-protein phosphatase" evidence="13">
    <location>
        <begin position="64"/>
        <end position="216"/>
    </location>
</feature>
<evidence type="ECO:0000256" key="2">
    <source>
        <dbReference type="ARBA" id="ARBA00005189"/>
    </source>
</evidence>
<sequence>MTTPWSWSMFVYAITSWQAWILIVIMLYSAFQLHFLPERLAKVVARVYFYPTWPLTYFSKRKNYWTLVDSHVLLGAAPMSFMPHVDNLVSRGVRAVVNLCDEYAGPEHQYQRHHIQQLRLPTVDHIEPSLAALEAAVAFIQTQKQQGVRTYVHCKGGTGRSAAVVLCWLVANRRFDPREAQEYLGEKRHVRKSLYLQPNVIAFCKNIQMHKEKKETSTSG</sequence>
<keyword evidence="4" id="KW-0378">Hydrolase</keyword>
<comment type="pathway">
    <text evidence="10">Phospholipid metabolism.</text>
</comment>
<evidence type="ECO:0000256" key="8">
    <source>
        <dbReference type="ARBA" id="ARBA00023209"/>
    </source>
</evidence>
<keyword evidence="8" id="KW-0594">Phospholipid biosynthesis</keyword>
<evidence type="ECO:0000259" key="13">
    <source>
        <dbReference type="PROSITE" id="PS50054"/>
    </source>
</evidence>
<evidence type="ECO:0008006" key="17">
    <source>
        <dbReference type="Google" id="ProtNLM"/>
    </source>
</evidence>
<evidence type="ECO:0000256" key="7">
    <source>
        <dbReference type="ARBA" id="ARBA00023136"/>
    </source>
</evidence>
<evidence type="ECO:0000313" key="16">
    <source>
        <dbReference type="Proteomes" id="UP001162029"/>
    </source>
</evidence>
<dbReference type="Gene3D" id="3.90.190.10">
    <property type="entry name" value="Protein tyrosine phosphatase superfamily"/>
    <property type="match status" value="1"/>
</dbReference>
<dbReference type="InterPro" id="IPR000340">
    <property type="entry name" value="Dual-sp_phosphatase_cat-dom"/>
</dbReference>
<dbReference type="PROSITE" id="PS50056">
    <property type="entry name" value="TYR_PHOSPHATASE_2"/>
    <property type="match status" value="1"/>
</dbReference>
<name>A0AAV0T1E3_9STRA</name>
<reference evidence="15" key="1">
    <citation type="submission" date="2022-12" db="EMBL/GenBank/DDBJ databases">
        <authorList>
            <person name="Webb A."/>
        </authorList>
    </citation>
    <scope>NUCLEOTIDE SEQUENCE</scope>
    <source>
        <strain evidence="15">Pd1</strain>
    </source>
</reference>
<gene>
    <name evidence="15" type="ORF">PDE001_LOCUS358</name>
</gene>
<evidence type="ECO:0000256" key="1">
    <source>
        <dbReference type="ARBA" id="ARBA00004370"/>
    </source>
</evidence>
<dbReference type="InterPro" id="IPR016130">
    <property type="entry name" value="Tyr_Pase_AS"/>
</dbReference>
<keyword evidence="6" id="KW-0443">Lipid metabolism</keyword>
<dbReference type="SUPFAM" id="SSF52799">
    <property type="entry name" value="(Phosphotyrosine protein) phosphatases II"/>
    <property type="match status" value="1"/>
</dbReference>
<dbReference type="InterPro" id="IPR029021">
    <property type="entry name" value="Prot-tyrosine_phosphatase-like"/>
</dbReference>
<feature type="domain" description="Tyrosine specific protein phosphatases" evidence="14">
    <location>
        <begin position="131"/>
        <end position="188"/>
    </location>
</feature>
<dbReference type="SMART" id="SM00195">
    <property type="entry name" value="DSPc"/>
    <property type="match status" value="1"/>
</dbReference>
<dbReference type="GO" id="GO:0008654">
    <property type="term" value="P:phospholipid biosynthetic process"/>
    <property type="evidence" value="ECO:0007669"/>
    <property type="project" value="UniProtKB-KW"/>
</dbReference>
<dbReference type="PANTHER" id="PTHR46274">
    <property type="entry name" value="PHOSPHATIDYLINOSITOL PHOSPHATASE"/>
    <property type="match status" value="1"/>
</dbReference>
<dbReference type="GO" id="GO:0016020">
    <property type="term" value="C:membrane"/>
    <property type="evidence" value="ECO:0007669"/>
    <property type="project" value="UniProtKB-SubCell"/>
</dbReference>
<evidence type="ECO:0000256" key="4">
    <source>
        <dbReference type="ARBA" id="ARBA00022801"/>
    </source>
</evidence>
<dbReference type="EMBL" id="CANTFM010000053">
    <property type="protein sequence ID" value="CAI5709969.1"/>
    <property type="molecule type" value="Genomic_DNA"/>
</dbReference>
<accession>A0AAV0T1E3</accession>
<feature type="transmembrane region" description="Helical" evidence="12">
    <location>
        <begin position="6"/>
        <end position="31"/>
    </location>
</feature>
<dbReference type="PROSITE" id="PS50054">
    <property type="entry name" value="TYR_PHOSPHATASE_DUAL"/>
    <property type="match status" value="1"/>
</dbReference>
<evidence type="ECO:0000256" key="12">
    <source>
        <dbReference type="SAM" id="Phobius"/>
    </source>
</evidence>